<comment type="caution">
    <text evidence="2">The sequence shown here is derived from an EMBL/GenBank/DDBJ whole genome shotgun (WGS) entry which is preliminary data.</text>
</comment>
<gene>
    <name evidence="2" type="ORF">GCM10010968_12020</name>
</gene>
<keyword evidence="1" id="KW-0812">Transmembrane</keyword>
<protein>
    <submittedName>
        <fullName evidence="2">Uncharacterized protein</fullName>
    </submittedName>
</protein>
<feature type="transmembrane region" description="Helical" evidence="1">
    <location>
        <begin position="15"/>
        <end position="33"/>
    </location>
</feature>
<keyword evidence="1" id="KW-1133">Transmembrane helix</keyword>
<proteinExistence type="predicted"/>
<evidence type="ECO:0000313" key="3">
    <source>
        <dbReference type="Proteomes" id="UP000626982"/>
    </source>
</evidence>
<keyword evidence="3" id="KW-1185">Reference proteome</keyword>
<evidence type="ECO:0000256" key="1">
    <source>
        <dbReference type="SAM" id="Phobius"/>
    </source>
</evidence>
<keyword evidence="1" id="KW-0472">Membrane</keyword>
<reference evidence="3" key="1">
    <citation type="journal article" date="2019" name="Int. J. Syst. Evol. Microbiol.">
        <title>The Global Catalogue of Microorganisms (GCM) 10K type strain sequencing project: providing services to taxonomists for standard genome sequencing and annotation.</title>
        <authorList>
            <consortium name="The Broad Institute Genomics Platform"/>
            <consortium name="The Broad Institute Genome Sequencing Center for Infectious Disease"/>
            <person name="Wu L."/>
            <person name="Ma J."/>
        </authorList>
    </citation>
    <scope>NUCLEOTIDE SEQUENCE [LARGE SCALE GENOMIC DNA]</scope>
    <source>
        <strain evidence="3">CGMCC 1.6960</strain>
    </source>
</reference>
<organism evidence="2 3">
    <name type="scientific">Agrococcus terreus</name>
    <dbReference type="NCBI Taxonomy" id="574649"/>
    <lineage>
        <taxon>Bacteria</taxon>
        <taxon>Bacillati</taxon>
        <taxon>Actinomycetota</taxon>
        <taxon>Actinomycetes</taxon>
        <taxon>Micrococcales</taxon>
        <taxon>Microbacteriaceae</taxon>
        <taxon>Agrococcus</taxon>
    </lineage>
</organism>
<dbReference type="EMBL" id="BMLM01000001">
    <property type="protein sequence ID" value="GGN82335.1"/>
    <property type="molecule type" value="Genomic_DNA"/>
</dbReference>
<accession>A0ABQ2KGE6</accession>
<evidence type="ECO:0000313" key="2">
    <source>
        <dbReference type="EMBL" id="GGN82335.1"/>
    </source>
</evidence>
<feature type="transmembrane region" description="Helical" evidence="1">
    <location>
        <begin position="54"/>
        <end position="75"/>
    </location>
</feature>
<dbReference type="Proteomes" id="UP000626982">
    <property type="component" value="Unassembled WGS sequence"/>
</dbReference>
<sequence length="216" mass="23630">MGHGPPVVVYGRLKIHTAPFGLVATVAWLYRLARRSRRSFTYCGEVDNQLITGLLGAIIGAVALVLGQVFGPVWLDKVRRNRDRHDADYAARKAAIQATQAAVMSAWMARTSSTTSAEELRNTTNELIKGVVSLRVGLSGDDSVSFQNDLVMAVGAAVEAKLPLVWRYTSTQFQRLDELLEEPTNAPGLGREIRASVERFAEAQTPYSGPFEKPAE</sequence>
<name>A0ABQ2KGE6_9MICO</name>